<evidence type="ECO:0000313" key="2">
    <source>
        <dbReference type="Proteomes" id="UP000680670"/>
    </source>
</evidence>
<comment type="caution">
    <text evidence="1">The sequence shown here is derived from an EMBL/GenBank/DDBJ whole genome shotgun (WGS) entry which is preliminary data.</text>
</comment>
<dbReference type="EMBL" id="BORJ01000020">
    <property type="protein sequence ID" value="GIN99111.1"/>
    <property type="molecule type" value="Genomic_DNA"/>
</dbReference>
<proteinExistence type="predicted"/>
<accession>A0ABQ4L4R0</accession>
<reference evidence="1 2" key="1">
    <citation type="submission" date="2021-03" db="EMBL/GenBank/DDBJ databases">
        <title>Antimicrobial resistance genes in bacteria isolated from Japanese honey, and their potential for conferring macrolide and lincosamide resistance in the American foulbrood pathogen Paenibacillus larvae.</title>
        <authorList>
            <person name="Okamoto M."/>
            <person name="Kumagai M."/>
            <person name="Kanamori H."/>
            <person name="Takamatsu D."/>
        </authorList>
    </citation>
    <scope>NUCLEOTIDE SEQUENCE [LARGE SCALE GENOMIC DNA]</scope>
    <source>
        <strain evidence="1 2">J6TS1</strain>
    </source>
</reference>
<evidence type="ECO:0000313" key="1">
    <source>
        <dbReference type="EMBL" id="GIN99111.1"/>
    </source>
</evidence>
<keyword evidence="2" id="KW-1185">Reference proteome</keyword>
<dbReference type="Proteomes" id="UP000680670">
    <property type="component" value="Unassembled WGS sequence"/>
</dbReference>
<gene>
    <name evidence="1" type="ORF">J6TS1_49810</name>
</gene>
<organism evidence="1 2">
    <name type="scientific">Siminovitchia terrae</name>
    <name type="common">Bacillus terrae</name>
    <dbReference type="NCBI Taxonomy" id="1914933"/>
    <lineage>
        <taxon>Bacteria</taxon>
        <taxon>Bacillati</taxon>
        <taxon>Bacillota</taxon>
        <taxon>Bacilli</taxon>
        <taxon>Bacillales</taxon>
        <taxon>Bacillaceae</taxon>
        <taxon>Siminovitchia</taxon>
    </lineage>
</organism>
<protein>
    <submittedName>
        <fullName evidence="1">Uncharacterized protein</fullName>
    </submittedName>
</protein>
<sequence>MVNLHYQKVKWTLRISANITQFAGSCITKHILGANLGLNNNTWVDANFLKIKLS</sequence>
<name>A0ABQ4L4R0_SIMTE</name>